<dbReference type="SUPFAM" id="SSF53041">
    <property type="entry name" value="Resolvase-like"/>
    <property type="match status" value="1"/>
</dbReference>
<evidence type="ECO:0000313" key="10">
    <source>
        <dbReference type="Proteomes" id="UP000004474"/>
    </source>
</evidence>
<dbReference type="eggNOG" id="COG1961">
    <property type="taxonomic scope" value="Bacteria"/>
</dbReference>
<dbReference type="AlphaFoldDB" id="K1E048"/>
<dbReference type="SMART" id="SM00857">
    <property type="entry name" value="Resolvase"/>
    <property type="match status" value="1"/>
</dbReference>
<protein>
    <submittedName>
        <fullName evidence="9">Recombinase family protein</fullName>
    </submittedName>
    <submittedName>
        <fullName evidence="8">Site-specific DNA recombinase/resolvase</fullName>
    </submittedName>
</protein>
<dbReference type="Proteomes" id="UP000288711">
    <property type="component" value="Unassembled WGS sequence"/>
</dbReference>
<keyword evidence="2" id="KW-0229">DNA integration</keyword>
<dbReference type="InterPro" id="IPR050639">
    <property type="entry name" value="SSR_resolvase"/>
</dbReference>
<dbReference type="EMBL" id="PIPF01000005">
    <property type="protein sequence ID" value="RWU84231.1"/>
    <property type="molecule type" value="Genomic_DNA"/>
</dbReference>
<evidence type="ECO:0000256" key="3">
    <source>
        <dbReference type="ARBA" id="ARBA00023125"/>
    </source>
</evidence>
<dbReference type="PANTHER" id="PTHR30461:SF26">
    <property type="entry name" value="RESOLVASE HOMOLOG YNEB"/>
    <property type="match status" value="1"/>
</dbReference>
<dbReference type="InterPro" id="IPR006119">
    <property type="entry name" value="Resolv_N"/>
</dbReference>
<evidence type="ECO:0000313" key="8">
    <source>
        <dbReference type="EMBL" id="EKA60396.1"/>
    </source>
</evidence>
<gene>
    <name evidence="8" type="ORF">B277_12969</name>
    <name evidence="9" type="ORF">CWN80_05225</name>
</gene>
<reference evidence="9 11" key="1">
    <citation type="journal article" date="2009" name="Int. J. Syst. Evol. Microbiol.">
        <title>Janibacter hoylei sp. nov., Bacillus isronensis sp. nov. and Bacillus aryabhattai sp. nov., isolated from cryotubes used for collecting air from the upper atmosphere.</title>
        <authorList>
            <person name="Shivaji S."/>
            <person name="Chaturvedi P."/>
            <person name="Begum Z."/>
            <person name="Pindi P.K."/>
            <person name="Manorama R."/>
            <person name="Padmanaban D.A."/>
            <person name="Shouche Y.S."/>
            <person name="Pawar S."/>
            <person name="Vaishampayan P."/>
            <person name="Dutt C.B."/>
            <person name="Datta G.N."/>
            <person name="Manchanda R.K."/>
            <person name="Rao U.R."/>
            <person name="Bhargava P.M."/>
            <person name="Narlikar J.V."/>
        </authorList>
    </citation>
    <scope>NUCLEOTIDE SEQUENCE [LARGE SCALE GENOMIC DNA]</scope>
    <source>
        <strain evidence="9 11">PVAS-1</strain>
    </source>
</reference>
<dbReference type="GO" id="GO:0003677">
    <property type="term" value="F:DNA binding"/>
    <property type="evidence" value="ECO:0007669"/>
    <property type="project" value="UniProtKB-KW"/>
</dbReference>
<dbReference type="PANTHER" id="PTHR30461">
    <property type="entry name" value="DNA-INVERTASE FROM LAMBDOID PROPHAGE"/>
    <property type="match status" value="1"/>
</dbReference>
<dbReference type="GO" id="GO:0000150">
    <property type="term" value="F:DNA strand exchange activity"/>
    <property type="evidence" value="ECO:0007669"/>
    <property type="project" value="InterPro"/>
</dbReference>
<evidence type="ECO:0000259" key="7">
    <source>
        <dbReference type="PROSITE" id="PS51736"/>
    </source>
</evidence>
<dbReference type="CDD" id="cd03768">
    <property type="entry name" value="SR_ResInv"/>
    <property type="match status" value="1"/>
</dbReference>
<reference evidence="8 10" key="2">
    <citation type="journal article" date="2012" name="J. Bacteriol.">
        <title>Genome Sequence of Janibacter hoylei MTCC8307, Isolated from the Stratospheric Air.</title>
        <authorList>
            <person name="Pawar S.P."/>
            <person name="Dhotre D.P."/>
            <person name="Shetty S.A."/>
            <person name="Chowdhury S.P."/>
            <person name="Chaudhari B.L."/>
            <person name="Shouche Y.S."/>
        </authorList>
    </citation>
    <scope>NUCLEOTIDE SEQUENCE [LARGE SCALE GENOMIC DNA]</scope>
    <source>
        <strain evidence="8 10">PVAS-1</strain>
    </source>
</reference>
<dbReference type="OrthoDB" id="128993at2"/>
<dbReference type="SUPFAM" id="SSF46689">
    <property type="entry name" value="Homeodomain-like"/>
    <property type="match status" value="1"/>
</dbReference>
<keyword evidence="11" id="KW-1185">Reference proteome</keyword>
<dbReference type="Pfam" id="PF00239">
    <property type="entry name" value="Resolvase"/>
    <property type="match status" value="1"/>
</dbReference>
<feature type="domain" description="Resolvase/invertase-type recombinase catalytic" evidence="7">
    <location>
        <begin position="1"/>
        <end position="137"/>
    </location>
</feature>
<organism evidence="8 10">
    <name type="scientific">Janibacter hoylei PVAS-1</name>
    <dbReference type="NCBI Taxonomy" id="1210046"/>
    <lineage>
        <taxon>Bacteria</taxon>
        <taxon>Bacillati</taxon>
        <taxon>Actinomycetota</taxon>
        <taxon>Actinomycetes</taxon>
        <taxon>Micrococcales</taxon>
        <taxon>Intrasporangiaceae</taxon>
        <taxon>Janibacter</taxon>
    </lineage>
</organism>
<feature type="active site" description="O-(5'-phospho-DNA)-serine intermediate" evidence="5 6">
    <location>
        <position position="9"/>
    </location>
</feature>
<proteinExistence type="inferred from homology"/>
<accession>K1E048</accession>
<comment type="caution">
    <text evidence="8">The sequence shown here is derived from an EMBL/GenBank/DDBJ whole genome shotgun (WGS) entry which is preliminary data.</text>
</comment>
<dbReference type="STRING" id="1210046.B277_12969"/>
<dbReference type="RefSeq" id="WP_007928759.1">
    <property type="nucleotide sequence ID" value="NZ_ALWX01000060.1"/>
</dbReference>
<evidence type="ECO:0000313" key="11">
    <source>
        <dbReference type="Proteomes" id="UP000288711"/>
    </source>
</evidence>
<evidence type="ECO:0000256" key="1">
    <source>
        <dbReference type="ARBA" id="ARBA00009913"/>
    </source>
</evidence>
<dbReference type="InterPro" id="IPR006118">
    <property type="entry name" value="Recombinase_CS"/>
</dbReference>
<dbReference type="InterPro" id="IPR036162">
    <property type="entry name" value="Resolvase-like_N_sf"/>
</dbReference>
<evidence type="ECO:0000256" key="5">
    <source>
        <dbReference type="PIRSR" id="PIRSR606118-50"/>
    </source>
</evidence>
<sequence>MLIGYARVSTERQDLASQIEGLTRLGVNRERIYTDKRTGRSMKNRPGLEQAITALRPDDVLVVTKLDRLARSVPDARDLVGQIYEQGAALQLDRSVHDPADPVGKFLFNALAMVAEFEADLNRQRTLEGIAIARAQGRMRGKPPKLNERRTKKLLEEYEAGDATVAQLAEDYAVSRATVYRTVKRAKAERGSL</sequence>
<evidence type="ECO:0000256" key="6">
    <source>
        <dbReference type="PROSITE-ProRule" id="PRU10137"/>
    </source>
</evidence>
<reference evidence="9" key="3">
    <citation type="submission" date="2017-11" db="EMBL/GenBank/DDBJ databases">
        <authorList>
            <person name="Seuylemezian A."/>
            <person name="Cooper K."/>
            <person name="Vaishampayan P."/>
        </authorList>
    </citation>
    <scope>NUCLEOTIDE SEQUENCE</scope>
    <source>
        <strain evidence="9">PVAS-1</strain>
    </source>
</reference>
<dbReference type="PROSITE" id="PS00397">
    <property type="entry name" value="RECOMBINASES_1"/>
    <property type="match status" value="1"/>
</dbReference>
<dbReference type="InterPro" id="IPR009057">
    <property type="entry name" value="Homeodomain-like_sf"/>
</dbReference>
<dbReference type="PROSITE" id="PS51736">
    <property type="entry name" value="RECOMBINASES_3"/>
    <property type="match status" value="1"/>
</dbReference>
<dbReference type="Gene3D" id="1.10.10.60">
    <property type="entry name" value="Homeodomain-like"/>
    <property type="match status" value="1"/>
</dbReference>
<keyword evidence="4" id="KW-0233">DNA recombination</keyword>
<evidence type="ECO:0000256" key="2">
    <source>
        <dbReference type="ARBA" id="ARBA00022908"/>
    </source>
</evidence>
<evidence type="ECO:0000313" key="9">
    <source>
        <dbReference type="EMBL" id="RWU84231.1"/>
    </source>
</evidence>
<comment type="similarity">
    <text evidence="1">Belongs to the site-specific recombinase resolvase family.</text>
</comment>
<keyword evidence="3" id="KW-0238">DNA-binding</keyword>
<dbReference type="EMBL" id="ALWX01000060">
    <property type="protein sequence ID" value="EKA60396.1"/>
    <property type="molecule type" value="Genomic_DNA"/>
</dbReference>
<dbReference type="PATRIC" id="fig|1210046.3.peg.2492"/>
<evidence type="ECO:0000256" key="4">
    <source>
        <dbReference type="ARBA" id="ARBA00023172"/>
    </source>
</evidence>
<dbReference type="Gene3D" id="3.40.50.1390">
    <property type="entry name" value="Resolvase, N-terminal catalytic domain"/>
    <property type="match status" value="1"/>
</dbReference>
<name>K1E048_9MICO</name>
<dbReference type="Pfam" id="PF02796">
    <property type="entry name" value="HTH_7"/>
    <property type="match status" value="1"/>
</dbReference>
<dbReference type="Proteomes" id="UP000004474">
    <property type="component" value="Unassembled WGS sequence"/>
</dbReference>
<dbReference type="GO" id="GO:0015074">
    <property type="term" value="P:DNA integration"/>
    <property type="evidence" value="ECO:0007669"/>
    <property type="project" value="UniProtKB-KW"/>
</dbReference>
<dbReference type="InterPro" id="IPR006120">
    <property type="entry name" value="Resolvase_HTH_dom"/>
</dbReference>